<accession>A0A9P6XQD9</accession>
<gene>
    <name evidence="1" type="ORF">G6F50_017371</name>
</gene>
<comment type="caution">
    <text evidence="1">The sequence shown here is derived from an EMBL/GenBank/DDBJ whole genome shotgun (WGS) entry which is preliminary data.</text>
</comment>
<dbReference type="Proteomes" id="UP000740926">
    <property type="component" value="Unassembled WGS sequence"/>
</dbReference>
<name>A0A9P6XQD9_9FUNG</name>
<protein>
    <submittedName>
        <fullName evidence="1">Uncharacterized protein</fullName>
    </submittedName>
</protein>
<organism evidence="1 2">
    <name type="scientific">Rhizopus delemar</name>
    <dbReference type="NCBI Taxonomy" id="936053"/>
    <lineage>
        <taxon>Eukaryota</taxon>
        <taxon>Fungi</taxon>
        <taxon>Fungi incertae sedis</taxon>
        <taxon>Mucoromycota</taxon>
        <taxon>Mucoromycotina</taxon>
        <taxon>Mucoromycetes</taxon>
        <taxon>Mucorales</taxon>
        <taxon>Mucorineae</taxon>
        <taxon>Rhizopodaceae</taxon>
        <taxon>Rhizopus</taxon>
    </lineage>
</organism>
<sequence length="80" mass="8644">MKFVAHQQLIHRRQVQQAGMRGGLWRYLLAAGSADDQRVVGQRQCAAQAGAAGPRKFGQACSAEVQPIVARVTADQAAER</sequence>
<evidence type="ECO:0000313" key="1">
    <source>
        <dbReference type="EMBL" id="KAG1530358.1"/>
    </source>
</evidence>
<proteinExistence type="predicted"/>
<dbReference type="EMBL" id="JAANIU010012635">
    <property type="protein sequence ID" value="KAG1530358.1"/>
    <property type="molecule type" value="Genomic_DNA"/>
</dbReference>
<dbReference type="AlphaFoldDB" id="A0A9P6XQD9"/>
<reference evidence="1 2" key="1">
    <citation type="journal article" date="2020" name="Microb. Genom.">
        <title>Genetic diversity of clinical and environmental Mucorales isolates obtained from an investigation of mucormycosis cases among solid organ transplant recipients.</title>
        <authorList>
            <person name="Nguyen M.H."/>
            <person name="Kaul D."/>
            <person name="Muto C."/>
            <person name="Cheng S.J."/>
            <person name="Richter R.A."/>
            <person name="Bruno V.M."/>
            <person name="Liu G."/>
            <person name="Beyhan S."/>
            <person name="Sundermann A.J."/>
            <person name="Mounaud S."/>
            <person name="Pasculle A.W."/>
            <person name="Nierman W.C."/>
            <person name="Driscoll E."/>
            <person name="Cumbie R."/>
            <person name="Clancy C.J."/>
            <person name="Dupont C.L."/>
        </authorList>
    </citation>
    <scope>NUCLEOTIDE SEQUENCE [LARGE SCALE GENOMIC DNA]</scope>
    <source>
        <strain evidence="1 2">GL24</strain>
    </source>
</reference>
<evidence type="ECO:0000313" key="2">
    <source>
        <dbReference type="Proteomes" id="UP000740926"/>
    </source>
</evidence>
<keyword evidence="2" id="KW-1185">Reference proteome</keyword>